<dbReference type="Proteomes" id="UP001148614">
    <property type="component" value="Unassembled WGS sequence"/>
</dbReference>
<gene>
    <name evidence="2" type="ORF">NPX13_g4648</name>
</gene>
<dbReference type="AlphaFoldDB" id="A0A9W8NFX7"/>
<evidence type="ECO:0000259" key="1">
    <source>
        <dbReference type="Pfam" id="PF13391"/>
    </source>
</evidence>
<comment type="caution">
    <text evidence="2">The sequence shown here is derived from an EMBL/GenBank/DDBJ whole genome shotgun (WGS) entry which is preliminary data.</text>
</comment>
<protein>
    <recommendedName>
        <fullName evidence="1">HNH nuclease domain-containing protein</fullName>
    </recommendedName>
</protein>
<dbReference type="InterPro" id="IPR003615">
    <property type="entry name" value="HNH_nuc"/>
</dbReference>
<accession>A0A9W8NFX7</accession>
<proteinExistence type="predicted"/>
<name>A0A9W8NFX7_9PEZI</name>
<organism evidence="2 3">
    <name type="scientific">Xylaria arbuscula</name>
    <dbReference type="NCBI Taxonomy" id="114810"/>
    <lineage>
        <taxon>Eukaryota</taxon>
        <taxon>Fungi</taxon>
        <taxon>Dikarya</taxon>
        <taxon>Ascomycota</taxon>
        <taxon>Pezizomycotina</taxon>
        <taxon>Sordariomycetes</taxon>
        <taxon>Xylariomycetidae</taxon>
        <taxon>Xylariales</taxon>
        <taxon>Xylariaceae</taxon>
        <taxon>Xylaria</taxon>
    </lineage>
</organism>
<evidence type="ECO:0000313" key="3">
    <source>
        <dbReference type="Proteomes" id="UP001148614"/>
    </source>
</evidence>
<dbReference type="VEuPathDB" id="FungiDB:F4678DRAFT_16139"/>
<feature type="domain" description="HNH nuclease" evidence="1">
    <location>
        <begin position="201"/>
        <end position="277"/>
    </location>
</feature>
<dbReference type="EMBL" id="JANPWZ010000672">
    <property type="protein sequence ID" value="KAJ3573566.1"/>
    <property type="molecule type" value="Genomic_DNA"/>
</dbReference>
<keyword evidence="3" id="KW-1185">Reference proteome</keyword>
<evidence type="ECO:0000313" key="2">
    <source>
        <dbReference type="EMBL" id="KAJ3573566.1"/>
    </source>
</evidence>
<sequence>MASPLHRHQSSLENVINFSPEPPLETELRDHASRRFYSICEYFDTGLTQGEFSRPRLVRYTYTYSLSPESGDHFLRAFFQAVDIRISGNEVISFEDVRLKFFDFGDYLFNNFFLPVKASTKKTPQPSPALHSAVQEAQGRGGQQYVGTGPRLSVLRRDCLMRDRHRCVISRRFDHAEAWERRNTPGGARDDDGNLLENDPDDPEFLEVAHILPHSLTKVNQGGELDHSKQSALAILNMFDVGVAELIQGPEIDRPRNAITLTTHYHRSFGDFQVYFEPVHDKDHIYTIKTFYPRYFVRRAAFPIIRELYLTPERTIEPPSRRLLAIHCAIAHILHLSGAGDYIDKIYRDMEEHGVQADGSTPLGHFVSLAISEQSSSVCT</sequence>
<reference evidence="2" key="1">
    <citation type="submission" date="2022-07" db="EMBL/GenBank/DDBJ databases">
        <title>Genome Sequence of Xylaria arbuscula.</title>
        <authorList>
            <person name="Buettner E."/>
        </authorList>
    </citation>
    <scope>NUCLEOTIDE SEQUENCE</scope>
    <source>
        <strain evidence="2">VT107</strain>
    </source>
</reference>
<dbReference type="Pfam" id="PF13391">
    <property type="entry name" value="HNH_2"/>
    <property type="match status" value="1"/>
</dbReference>